<accession>A0A512PC03</accession>
<dbReference type="AlphaFoldDB" id="A0A512PC03"/>
<protein>
    <recommendedName>
        <fullName evidence="6">Gram-positive cocci surface proteins LPxTG domain-containing protein</fullName>
    </recommendedName>
</protein>
<feature type="compositionally biased region" description="Pro residues" evidence="1">
    <location>
        <begin position="128"/>
        <end position="139"/>
    </location>
</feature>
<organism evidence="4 5">
    <name type="scientific">Cellulomonas soli</name>
    <dbReference type="NCBI Taxonomy" id="931535"/>
    <lineage>
        <taxon>Bacteria</taxon>
        <taxon>Bacillati</taxon>
        <taxon>Actinomycetota</taxon>
        <taxon>Actinomycetes</taxon>
        <taxon>Micrococcales</taxon>
        <taxon>Cellulomonadaceae</taxon>
        <taxon>Cellulomonas</taxon>
    </lineage>
</organism>
<feature type="compositionally biased region" description="Low complexity" evidence="1">
    <location>
        <begin position="140"/>
        <end position="186"/>
    </location>
</feature>
<evidence type="ECO:0008006" key="6">
    <source>
        <dbReference type="Google" id="ProtNLM"/>
    </source>
</evidence>
<dbReference type="EMBL" id="BKAL01000004">
    <property type="protein sequence ID" value="GEP68740.1"/>
    <property type="molecule type" value="Genomic_DNA"/>
</dbReference>
<feature type="transmembrane region" description="Helical" evidence="2">
    <location>
        <begin position="246"/>
        <end position="267"/>
    </location>
</feature>
<feature type="compositionally biased region" description="Low complexity" evidence="1">
    <location>
        <begin position="193"/>
        <end position="208"/>
    </location>
</feature>
<keyword evidence="2" id="KW-0472">Membrane</keyword>
<dbReference type="RefSeq" id="WP_179561649.1">
    <property type="nucleotide sequence ID" value="NZ_BAABBJ010000003.1"/>
</dbReference>
<evidence type="ECO:0000313" key="4">
    <source>
        <dbReference type="EMBL" id="GEP68740.1"/>
    </source>
</evidence>
<evidence type="ECO:0000256" key="3">
    <source>
        <dbReference type="SAM" id="SignalP"/>
    </source>
</evidence>
<name>A0A512PC03_9CELL</name>
<comment type="caution">
    <text evidence="4">The sequence shown here is derived from an EMBL/GenBank/DDBJ whole genome shotgun (WGS) entry which is preliminary data.</text>
</comment>
<evidence type="ECO:0000256" key="2">
    <source>
        <dbReference type="SAM" id="Phobius"/>
    </source>
</evidence>
<feature type="chain" id="PRO_5022183800" description="Gram-positive cocci surface proteins LPxTG domain-containing protein" evidence="3">
    <location>
        <begin position="26"/>
        <end position="278"/>
    </location>
</feature>
<keyword evidence="2" id="KW-0812">Transmembrane</keyword>
<sequence length="278" mass="27408">MRRRALAAATLTVLALLTSATSATAGGSDDPTPYTVTSSELELPAGDTFGEHDHVNVAYTTAFGTGSANLHTGIPGSPGADVIGQGEVSWSRIGVPTGACITWVQVSGFNEHFGEGGQSPVCTTRPVVPKPGTPTPTAPTAPATPVATPTPTETETTGVAPSPTATTTPSPEVTTGAGPTATPVTEVLPAPTPSASRSTTPTTAAGPTATPVTEVLAAPTAQAGVVTEVLAAGESTGTLAATGSQGALLILTVGLLLVAAGTTTLALRRRARATVQSR</sequence>
<feature type="region of interest" description="Disordered" evidence="1">
    <location>
        <begin position="116"/>
        <end position="208"/>
    </location>
</feature>
<proteinExistence type="predicted"/>
<evidence type="ECO:0000256" key="1">
    <source>
        <dbReference type="SAM" id="MobiDB-lite"/>
    </source>
</evidence>
<keyword evidence="2" id="KW-1133">Transmembrane helix</keyword>
<dbReference type="Proteomes" id="UP000321798">
    <property type="component" value="Unassembled WGS sequence"/>
</dbReference>
<reference evidence="4 5" key="1">
    <citation type="submission" date="2019-07" db="EMBL/GenBank/DDBJ databases">
        <title>Whole genome shotgun sequence of Cellulomonas soli NBRC 109434.</title>
        <authorList>
            <person name="Hosoyama A."/>
            <person name="Uohara A."/>
            <person name="Ohji S."/>
            <person name="Ichikawa N."/>
        </authorList>
    </citation>
    <scope>NUCLEOTIDE SEQUENCE [LARGE SCALE GENOMIC DNA]</scope>
    <source>
        <strain evidence="4 5">NBRC 109434</strain>
    </source>
</reference>
<feature type="signal peptide" evidence="3">
    <location>
        <begin position="1"/>
        <end position="25"/>
    </location>
</feature>
<keyword evidence="3" id="KW-0732">Signal</keyword>
<gene>
    <name evidence="4" type="ORF">CSO01_14550</name>
</gene>
<keyword evidence="5" id="KW-1185">Reference proteome</keyword>
<evidence type="ECO:0000313" key="5">
    <source>
        <dbReference type="Proteomes" id="UP000321798"/>
    </source>
</evidence>